<dbReference type="Gene3D" id="3.10.180.10">
    <property type="entry name" value="2,3-Dihydroxybiphenyl 1,2-Dioxygenase, domain 1"/>
    <property type="match status" value="1"/>
</dbReference>
<comment type="caution">
    <text evidence="2">The sequence shown here is derived from an EMBL/GenBank/DDBJ whole genome shotgun (WGS) entry which is preliminary data.</text>
</comment>
<accession>A0A010SSW5</accession>
<dbReference type="Proteomes" id="UP000022611">
    <property type="component" value="Unassembled WGS sequence"/>
</dbReference>
<organism evidence="2 3">
    <name type="scientific">Pseudomonas fluorescens HK44</name>
    <dbReference type="NCBI Taxonomy" id="1042209"/>
    <lineage>
        <taxon>Bacteria</taxon>
        <taxon>Pseudomonadati</taxon>
        <taxon>Pseudomonadota</taxon>
        <taxon>Gammaproteobacteria</taxon>
        <taxon>Pseudomonadales</taxon>
        <taxon>Pseudomonadaceae</taxon>
        <taxon>Pseudomonas</taxon>
    </lineage>
</organism>
<gene>
    <name evidence="2" type="ORF">HK44_020940</name>
</gene>
<dbReference type="InterPro" id="IPR029068">
    <property type="entry name" value="Glyas_Bleomycin-R_OHBP_Dase"/>
</dbReference>
<dbReference type="SUPFAM" id="SSF54593">
    <property type="entry name" value="Glyoxalase/Bleomycin resistance protein/Dihydroxybiphenyl dioxygenase"/>
    <property type="match status" value="1"/>
</dbReference>
<dbReference type="PROSITE" id="PS51819">
    <property type="entry name" value="VOC"/>
    <property type="match status" value="1"/>
</dbReference>
<feature type="domain" description="VOC" evidence="1">
    <location>
        <begin position="4"/>
        <end position="136"/>
    </location>
</feature>
<evidence type="ECO:0000313" key="3">
    <source>
        <dbReference type="Proteomes" id="UP000022611"/>
    </source>
</evidence>
<dbReference type="Pfam" id="PF00903">
    <property type="entry name" value="Glyoxalase"/>
    <property type="match status" value="1"/>
</dbReference>
<proteinExistence type="predicted"/>
<dbReference type="PATRIC" id="fig|1042209.11.peg.714"/>
<dbReference type="InterPro" id="IPR037523">
    <property type="entry name" value="VOC_core"/>
</dbReference>
<dbReference type="AlphaFoldDB" id="A0A010SSW5"/>
<name>A0A010SSW5_PSEFL</name>
<protein>
    <submittedName>
        <fullName evidence="2">Glyoxalase</fullName>
    </submittedName>
</protein>
<dbReference type="InterPro" id="IPR004360">
    <property type="entry name" value="Glyas_Fos-R_dOase_dom"/>
</dbReference>
<sequence length="139" mass="16271">MKFHFHHMNLCSENVGRLSSFYRSIFDLDRIEDEEHVRCNTDTAHGYSAEVDFVTDGAVEFHLATKDIDLSFRMNQAINPLHSGHFCFRTDDIEGFKKRLEELKIPYADYGVWAMANWYQIFLQDPDGNIIEVHQPITK</sequence>
<reference evidence="2 3" key="1">
    <citation type="journal article" date="2011" name="J. Bacteriol.">
        <title>Draft genome sequence of the polycyclic aromatic hydrocarbon-degrading, genetically engineered bioluminescent bioreporter Pseudomonas fluorescens HK44.</title>
        <authorList>
            <person name="Chauhan A."/>
            <person name="Layton A.C."/>
            <person name="Williams D.E."/>
            <person name="Smartt A.E."/>
            <person name="Ripp S."/>
            <person name="Karpinets T.V."/>
            <person name="Brown S.D."/>
            <person name="Sayler G.S."/>
        </authorList>
    </citation>
    <scope>NUCLEOTIDE SEQUENCE [LARGE SCALE GENOMIC DNA]</scope>
    <source>
        <strain evidence="2 3">HK44</strain>
    </source>
</reference>
<dbReference type="RefSeq" id="WP_003411016.1">
    <property type="nucleotide sequence ID" value="NZ_AFOY02000004.1"/>
</dbReference>
<dbReference type="OrthoDB" id="6864011at2"/>
<evidence type="ECO:0000259" key="1">
    <source>
        <dbReference type="PROSITE" id="PS51819"/>
    </source>
</evidence>
<dbReference type="HOGENOM" id="CLU_046006_2_2_6"/>
<evidence type="ECO:0000313" key="2">
    <source>
        <dbReference type="EMBL" id="EXF95835.1"/>
    </source>
</evidence>
<dbReference type="eggNOG" id="COG0346">
    <property type="taxonomic scope" value="Bacteria"/>
</dbReference>
<dbReference type="EMBL" id="AFOY02000004">
    <property type="protein sequence ID" value="EXF95835.1"/>
    <property type="molecule type" value="Genomic_DNA"/>
</dbReference>